<evidence type="ECO:0000313" key="10">
    <source>
        <dbReference type="Proteomes" id="UP000073816"/>
    </source>
</evidence>
<reference evidence="10" key="1">
    <citation type="submission" date="2015-09" db="EMBL/GenBank/DDBJ databases">
        <title>Complete sequence of Algoriphagus sp. M8-2.</title>
        <authorList>
            <person name="Shintani M."/>
        </authorList>
    </citation>
    <scope>NUCLEOTIDE SEQUENCE [LARGE SCALE GENOMIC DNA]</scope>
    <source>
        <strain evidence="10">M8-2</strain>
    </source>
</reference>
<keyword evidence="3 8" id="KW-1134">Transmembrane beta strand</keyword>
<dbReference type="EMBL" id="CP012836">
    <property type="protein sequence ID" value="AMQ55898.1"/>
    <property type="molecule type" value="Genomic_DNA"/>
</dbReference>
<evidence type="ECO:0000256" key="8">
    <source>
        <dbReference type="PROSITE-ProRule" id="PRU01360"/>
    </source>
</evidence>
<dbReference type="AlphaFoldDB" id="A0A142EL93"/>
<keyword evidence="5" id="KW-0732">Signal</keyword>
<keyword evidence="6 8" id="KW-0472">Membrane</keyword>
<keyword evidence="9" id="KW-0675">Receptor</keyword>
<dbReference type="Gene3D" id="2.60.40.1120">
    <property type="entry name" value="Carboxypeptidase-like, regulatory domain"/>
    <property type="match status" value="1"/>
</dbReference>
<dbReference type="Gene3D" id="2.40.170.20">
    <property type="entry name" value="TonB-dependent receptor, beta-barrel domain"/>
    <property type="match status" value="1"/>
</dbReference>
<keyword evidence="2 8" id="KW-0813">Transport</keyword>
<comment type="subcellular location">
    <subcellularLocation>
        <location evidence="1 8">Cell outer membrane</location>
        <topology evidence="1 8">Multi-pass membrane protein</topology>
    </subcellularLocation>
</comment>
<dbReference type="InterPro" id="IPR039426">
    <property type="entry name" value="TonB-dep_rcpt-like"/>
</dbReference>
<dbReference type="SUPFAM" id="SSF56935">
    <property type="entry name" value="Porins"/>
    <property type="match status" value="1"/>
</dbReference>
<dbReference type="KEGG" id="alm:AO498_05705"/>
<organism evidence="9 10">
    <name type="scientific">Algoriphagus sanaruensis</name>
    <dbReference type="NCBI Taxonomy" id="1727163"/>
    <lineage>
        <taxon>Bacteria</taxon>
        <taxon>Pseudomonadati</taxon>
        <taxon>Bacteroidota</taxon>
        <taxon>Cytophagia</taxon>
        <taxon>Cytophagales</taxon>
        <taxon>Cyclobacteriaceae</taxon>
        <taxon>Algoriphagus</taxon>
    </lineage>
</organism>
<comment type="similarity">
    <text evidence="8">Belongs to the TonB-dependent receptor family.</text>
</comment>
<dbReference type="PANTHER" id="PTHR30069:SF29">
    <property type="entry name" value="HEMOGLOBIN AND HEMOGLOBIN-HAPTOGLOBIN-BINDING PROTEIN 1-RELATED"/>
    <property type="match status" value="1"/>
</dbReference>
<dbReference type="Pfam" id="PF13715">
    <property type="entry name" value="CarbopepD_reg_2"/>
    <property type="match status" value="1"/>
</dbReference>
<dbReference type="SUPFAM" id="SSF49464">
    <property type="entry name" value="Carboxypeptidase regulatory domain-like"/>
    <property type="match status" value="1"/>
</dbReference>
<dbReference type="RefSeq" id="WP_082792191.1">
    <property type="nucleotide sequence ID" value="NZ_CP012836.1"/>
</dbReference>
<proteinExistence type="inferred from homology"/>
<evidence type="ECO:0000256" key="6">
    <source>
        <dbReference type="ARBA" id="ARBA00023136"/>
    </source>
</evidence>
<dbReference type="OrthoDB" id="1111684at2"/>
<dbReference type="PROSITE" id="PS52016">
    <property type="entry name" value="TONB_DEPENDENT_REC_3"/>
    <property type="match status" value="1"/>
</dbReference>
<dbReference type="GO" id="GO:0015344">
    <property type="term" value="F:siderophore uptake transmembrane transporter activity"/>
    <property type="evidence" value="ECO:0007669"/>
    <property type="project" value="TreeGrafter"/>
</dbReference>
<protein>
    <submittedName>
        <fullName evidence="9">TonB-dependent receptor</fullName>
    </submittedName>
</protein>
<evidence type="ECO:0000256" key="7">
    <source>
        <dbReference type="ARBA" id="ARBA00023237"/>
    </source>
</evidence>
<dbReference type="PATRIC" id="fig|1727163.4.peg.1185"/>
<evidence type="ECO:0000256" key="5">
    <source>
        <dbReference type="ARBA" id="ARBA00022729"/>
    </source>
</evidence>
<dbReference type="InterPro" id="IPR036942">
    <property type="entry name" value="Beta-barrel_TonB_sf"/>
</dbReference>
<dbReference type="Proteomes" id="UP000073816">
    <property type="component" value="Chromosome"/>
</dbReference>
<dbReference type="GO" id="GO:0044718">
    <property type="term" value="P:siderophore transmembrane transport"/>
    <property type="evidence" value="ECO:0007669"/>
    <property type="project" value="TreeGrafter"/>
</dbReference>
<keyword evidence="7 8" id="KW-0998">Cell outer membrane</keyword>
<name>A0A142EL93_9BACT</name>
<dbReference type="GO" id="GO:0009279">
    <property type="term" value="C:cell outer membrane"/>
    <property type="evidence" value="ECO:0007669"/>
    <property type="project" value="UniProtKB-SubCell"/>
</dbReference>
<dbReference type="InterPro" id="IPR008969">
    <property type="entry name" value="CarboxyPept-like_regulatory"/>
</dbReference>
<keyword evidence="10" id="KW-1185">Reference proteome</keyword>
<accession>A0A142EL93</accession>
<dbReference type="STRING" id="1727163.AO498_05705"/>
<evidence type="ECO:0000256" key="1">
    <source>
        <dbReference type="ARBA" id="ARBA00004571"/>
    </source>
</evidence>
<evidence type="ECO:0000256" key="2">
    <source>
        <dbReference type="ARBA" id="ARBA00022448"/>
    </source>
</evidence>
<gene>
    <name evidence="9" type="ORF">AO498_05705</name>
</gene>
<evidence type="ECO:0000313" key="9">
    <source>
        <dbReference type="EMBL" id="AMQ55898.1"/>
    </source>
</evidence>
<evidence type="ECO:0000256" key="4">
    <source>
        <dbReference type="ARBA" id="ARBA00022692"/>
    </source>
</evidence>
<sequence>MRIKSVPFFLLLGMLIIGLGPVFQTQAQTNDRITGFFPGVSFERFAESIERDTPYRIYFKKSDVQDLKVSIQATNDRIEDVLTAVFEGTDLKFAISKSKEVFVTKGQEIKVSFPSDFFELAQSTRFSEGKQDEFVRNRRYTLGVPGPGTEATITGQVTSLEKNTPIEGAVVYDKESMRQTITDAEGRYRLLLPKGNLTLMIQNIGGYTEQRLLDLQGNSELDLTIGESIFSLGEVVVQSGAISNISRPEMGVQSLTVSQVKKLPAVMGEVDIIKGLLTLPGVNTAGEASVGFNVRGGAADQNLILLGQHTLFNPSHLFGFFSAVNSDMVQGVELYKAGIPANYGGRLSSVLQVTPKVGRSDKIGGSGGIGPMTSRLSLDGPLGKKTNFILGTRLTYSDWLLDFLEDRADLGASRAFFSDFNGVIQHELGSNDKLELSAYFSKDRFQFDPDTVYSYANQNVALSWTHYFNDQLEATFSVGQDGYQFDVQGEDNLLNAYQYQFGLKQQFLKAQFRQEKGDRHVLSYGLHAIRIQLNPGEINPYGVESIVIPEKVEDEQGIDASIFFGDEFEINDQWTVSGGLRYNLFSALGPRNVPQYAEGAPYLPENIIGEESFSKGKWMKTYHGPEFRLSARYALNNWSSLKAGVNSMRQNIHLLSNSSVITPTDTWKLSDSFIRPQRGIQYALGYFRNLEQNRIEFSAEVYYRTMQNLLDYRSGATIVLNKRIEQDVLLTRGKSYGLELFLRKNTGTVNGSISYTYSRSLLQTDPSEQKEQINGSSWYSSNFDQPHTANVVLNVEMSRRVNSTFAGKYSTGRPVTLPISKFEYGGSERVYFSERNGFRVPDYFRLDWSVNLEGNHKVKKLAHGSWSFGIYNILGRNNVYSVYFIPENGKLQGYQLSIFASQIPFITYNFKF</sequence>
<dbReference type="PANTHER" id="PTHR30069">
    <property type="entry name" value="TONB-DEPENDENT OUTER MEMBRANE RECEPTOR"/>
    <property type="match status" value="1"/>
</dbReference>
<evidence type="ECO:0000256" key="3">
    <source>
        <dbReference type="ARBA" id="ARBA00022452"/>
    </source>
</evidence>
<reference evidence="9 10" key="2">
    <citation type="journal article" date="2016" name="Genome Announc.">
        <title>Complete Genome Sequence of Algoriphagus sp. Strain M8-2, Isolated from a Brackish Lake.</title>
        <authorList>
            <person name="Muraguchi Y."/>
            <person name="Kushimoto K."/>
            <person name="Ohtsubo Y."/>
            <person name="Suzuki T."/>
            <person name="Dohra H."/>
            <person name="Kimbara K."/>
            <person name="Shintani M."/>
        </authorList>
    </citation>
    <scope>NUCLEOTIDE SEQUENCE [LARGE SCALE GENOMIC DNA]</scope>
    <source>
        <strain evidence="9 10">M8-2</strain>
    </source>
</reference>
<keyword evidence="4 8" id="KW-0812">Transmembrane</keyword>